<dbReference type="STRING" id="153721.MYP_685"/>
<gene>
    <name evidence="1" type="ORF">MYP_685</name>
</gene>
<dbReference type="AlphaFoldDB" id="A0A098LB96"/>
<name>A0A098LB96_9BACT</name>
<comment type="caution">
    <text evidence="1">The sequence shown here is derived from an EMBL/GenBank/DDBJ whole genome shotgun (WGS) entry which is preliminary data.</text>
</comment>
<evidence type="ECO:0000313" key="2">
    <source>
        <dbReference type="Proteomes" id="UP000030185"/>
    </source>
</evidence>
<reference evidence="1 2" key="1">
    <citation type="submission" date="2014-09" db="EMBL/GenBank/DDBJ databases">
        <title>Sporocytophaga myxococcoides PG-01 genome sequencing.</title>
        <authorList>
            <person name="Liu L."/>
            <person name="Gao P.J."/>
            <person name="Chen G.J."/>
            <person name="Wang L.S."/>
        </authorList>
    </citation>
    <scope>NUCLEOTIDE SEQUENCE [LARGE SCALE GENOMIC DNA]</scope>
    <source>
        <strain evidence="1 2">PG-01</strain>
    </source>
</reference>
<protein>
    <submittedName>
        <fullName evidence="1">Uncharacterized protein</fullName>
    </submittedName>
</protein>
<evidence type="ECO:0000313" key="1">
    <source>
        <dbReference type="EMBL" id="GAL83458.1"/>
    </source>
</evidence>
<dbReference type="RefSeq" id="WP_156140281.1">
    <property type="nucleotide sequence ID" value="NZ_BBLT01000001.1"/>
</dbReference>
<accession>A0A098LB96</accession>
<sequence length="74" mass="8674">MENFIEVEITFPQIVFEKKVVKIPEDQKKKLNNEADFIWENLTETEQDWSGGESAIRSAVDVDYCRVRILPKKS</sequence>
<proteinExistence type="predicted"/>
<organism evidence="1 2">
    <name type="scientific">Sporocytophaga myxococcoides</name>
    <dbReference type="NCBI Taxonomy" id="153721"/>
    <lineage>
        <taxon>Bacteria</taxon>
        <taxon>Pseudomonadati</taxon>
        <taxon>Bacteroidota</taxon>
        <taxon>Cytophagia</taxon>
        <taxon>Cytophagales</taxon>
        <taxon>Cytophagaceae</taxon>
        <taxon>Sporocytophaga</taxon>
    </lineage>
</organism>
<dbReference type="Proteomes" id="UP000030185">
    <property type="component" value="Unassembled WGS sequence"/>
</dbReference>
<dbReference type="EMBL" id="BBLT01000001">
    <property type="protein sequence ID" value="GAL83458.1"/>
    <property type="molecule type" value="Genomic_DNA"/>
</dbReference>
<keyword evidence="2" id="KW-1185">Reference proteome</keyword>